<evidence type="ECO:0000313" key="1">
    <source>
        <dbReference type="EMBL" id="CAB5353802.1"/>
    </source>
</evidence>
<dbReference type="OrthoDB" id="2377255at2759"/>
<proteinExistence type="predicted"/>
<evidence type="ECO:0000313" key="2">
    <source>
        <dbReference type="Proteomes" id="UP000684084"/>
    </source>
</evidence>
<organism evidence="1 2">
    <name type="scientific">Rhizophagus irregularis</name>
    <dbReference type="NCBI Taxonomy" id="588596"/>
    <lineage>
        <taxon>Eukaryota</taxon>
        <taxon>Fungi</taxon>
        <taxon>Fungi incertae sedis</taxon>
        <taxon>Mucoromycota</taxon>
        <taxon>Glomeromycotina</taxon>
        <taxon>Glomeromycetes</taxon>
        <taxon>Glomerales</taxon>
        <taxon>Glomeraceae</taxon>
        <taxon>Rhizophagus</taxon>
    </lineage>
</organism>
<dbReference type="AlphaFoldDB" id="A0A915YYV7"/>
<dbReference type="EMBL" id="CAGKOT010000009">
    <property type="protein sequence ID" value="CAB5353802.1"/>
    <property type="molecule type" value="Genomic_DNA"/>
</dbReference>
<dbReference type="VEuPathDB" id="FungiDB:RhiirFUN_004057"/>
<gene>
    <name evidence="1" type="ORF">CHRIB12_LOCUS5711</name>
</gene>
<comment type="caution">
    <text evidence="1">The sequence shown here is derived from an EMBL/GenBank/DDBJ whole genome shotgun (WGS) entry which is preliminary data.</text>
</comment>
<sequence length="100" mass="11452">MEDSMALLCLDCELSGSEPKENNRISKFITYKYAKAHCNQPRNQSKRKLQVMENKEQKEIISVNYNSKILFSSDDVIYSTDEILEPLKHLGKGGPSSKRL</sequence>
<name>A0A915YYV7_9GLOM</name>
<protein>
    <submittedName>
        <fullName evidence="1">Uncharacterized protein</fullName>
    </submittedName>
</protein>
<dbReference type="Proteomes" id="UP000684084">
    <property type="component" value="Unassembled WGS sequence"/>
</dbReference>
<accession>A0A915YYV7</accession>
<reference evidence="1" key="1">
    <citation type="submission" date="2020-05" db="EMBL/GenBank/DDBJ databases">
        <authorList>
            <person name="Rincon C."/>
            <person name="Sanders R I."/>
            <person name="Robbins C."/>
            <person name="Chaturvedi A."/>
        </authorList>
    </citation>
    <scope>NUCLEOTIDE SEQUENCE</scope>
    <source>
        <strain evidence="1">CHB12</strain>
    </source>
</reference>